<evidence type="ECO:0000256" key="2">
    <source>
        <dbReference type="ARBA" id="ARBA00022448"/>
    </source>
</evidence>
<dbReference type="GO" id="GO:0016887">
    <property type="term" value="F:ATP hydrolysis activity"/>
    <property type="evidence" value="ECO:0007669"/>
    <property type="project" value="InterPro"/>
</dbReference>
<dbReference type="InterPro" id="IPR027417">
    <property type="entry name" value="P-loop_NTPase"/>
</dbReference>
<keyword evidence="5 7" id="KW-0067">ATP-binding</keyword>
<dbReference type="CDD" id="cd03230">
    <property type="entry name" value="ABC_DR_subfamily_A"/>
    <property type="match status" value="1"/>
</dbReference>
<evidence type="ECO:0000256" key="5">
    <source>
        <dbReference type="ARBA" id="ARBA00022840"/>
    </source>
</evidence>
<comment type="caution">
    <text evidence="7">The sequence shown here is derived from an EMBL/GenBank/DDBJ whole genome shotgun (WGS) entry which is preliminary data.</text>
</comment>
<dbReference type="GO" id="GO:0005524">
    <property type="term" value="F:ATP binding"/>
    <property type="evidence" value="ECO:0007669"/>
    <property type="project" value="UniProtKB-KW"/>
</dbReference>
<comment type="similarity">
    <text evidence="1">Belongs to the ABC transporter superfamily.</text>
</comment>
<dbReference type="Proteomes" id="UP000252733">
    <property type="component" value="Unassembled WGS sequence"/>
</dbReference>
<protein>
    <submittedName>
        <fullName evidence="7">ABC-2 type transport system ATP-binding protein</fullName>
    </submittedName>
</protein>
<keyword evidence="8" id="KW-1185">Reference proteome</keyword>
<evidence type="ECO:0000259" key="6">
    <source>
        <dbReference type="PROSITE" id="PS50893"/>
    </source>
</evidence>
<dbReference type="InterPro" id="IPR017871">
    <property type="entry name" value="ABC_transporter-like_CS"/>
</dbReference>
<sequence length="285" mass="32730">MKLKVDQINYKLPLKDILHDISFSIEDGEIIALLGDNGAGKTTLFEIITDIKKQNSGRIIFDNGKSFSKIKKEAGILLDNLTLFPWLKVKEVIDYVSNIYKIKEIPNLIYDSIGLKEIENSLMNSLSKGEKKRVAILLCTLHSPTFLLLDEPTAELDPLRRKLIWENIFLDREKTILFSTHIWEEALQYASKIIFISKGKLVNQPCSSVELLNSIQIEKKIVIHDNIQIKGMNSFSYNNKSNTTYLLKKEDNISLDQINKQTSNFSILPVTLEDVYYYLTQNINQ</sequence>
<evidence type="ECO:0000256" key="1">
    <source>
        <dbReference type="ARBA" id="ARBA00005417"/>
    </source>
</evidence>
<evidence type="ECO:0000256" key="4">
    <source>
        <dbReference type="ARBA" id="ARBA00022741"/>
    </source>
</evidence>
<evidence type="ECO:0000313" key="8">
    <source>
        <dbReference type="Proteomes" id="UP000252733"/>
    </source>
</evidence>
<evidence type="ECO:0000313" key="7">
    <source>
        <dbReference type="EMBL" id="RCW26109.1"/>
    </source>
</evidence>
<keyword evidence="2" id="KW-0813">Transport</keyword>
<keyword evidence="4" id="KW-0547">Nucleotide-binding</keyword>
<proteinExistence type="inferred from homology"/>
<organism evidence="7 8">
    <name type="scientific">Marinilabilia salmonicolor</name>
    <dbReference type="NCBI Taxonomy" id="989"/>
    <lineage>
        <taxon>Bacteria</taxon>
        <taxon>Pseudomonadati</taxon>
        <taxon>Bacteroidota</taxon>
        <taxon>Bacteroidia</taxon>
        <taxon>Marinilabiliales</taxon>
        <taxon>Marinilabiliaceae</taxon>
        <taxon>Marinilabilia</taxon>
    </lineage>
</organism>
<dbReference type="Pfam" id="PF00005">
    <property type="entry name" value="ABC_tran"/>
    <property type="match status" value="1"/>
</dbReference>
<reference evidence="7 8" key="1">
    <citation type="submission" date="2018-07" db="EMBL/GenBank/DDBJ databases">
        <title>Freshwater and sediment microbial communities from various areas in North America, analyzing microbe dynamics in response to fracking.</title>
        <authorList>
            <person name="Lamendella R."/>
        </authorList>
    </citation>
    <scope>NUCLEOTIDE SEQUENCE [LARGE SCALE GENOMIC DNA]</scope>
    <source>
        <strain evidence="7 8">160A</strain>
    </source>
</reference>
<dbReference type="PANTHER" id="PTHR42711">
    <property type="entry name" value="ABC TRANSPORTER ATP-BINDING PROTEIN"/>
    <property type="match status" value="1"/>
</dbReference>
<keyword evidence="3" id="KW-0536">Nodulation</keyword>
<dbReference type="EMBL" id="QPIZ01000040">
    <property type="protein sequence ID" value="RCW26109.1"/>
    <property type="molecule type" value="Genomic_DNA"/>
</dbReference>
<dbReference type="AlphaFoldDB" id="A0A368UJ43"/>
<dbReference type="InterPro" id="IPR050763">
    <property type="entry name" value="ABC_transporter_ATP-binding"/>
</dbReference>
<dbReference type="PROSITE" id="PS00211">
    <property type="entry name" value="ABC_TRANSPORTER_1"/>
    <property type="match status" value="1"/>
</dbReference>
<accession>A0A368UJ43</accession>
<dbReference type="SMART" id="SM00382">
    <property type="entry name" value="AAA"/>
    <property type="match status" value="1"/>
</dbReference>
<dbReference type="RefSeq" id="WP_114438116.1">
    <property type="nucleotide sequence ID" value="NZ_QPIZ01000040.1"/>
</dbReference>
<evidence type="ECO:0000256" key="3">
    <source>
        <dbReference type="ARBA" id="ARBA00022458"/>
    </source>
</evidence>
<dbReference type="InterPro" id="IPR003439">
    <property type="entry name" value="ABC_transporter-like_ATP-bd"/>
</dbReference>
<dbReference type="SUPFAM" id="SSF52540">
    <property type="entry name" value="P-loop containing nucleoside triphosphate hydrolases"/>
    <property type="match status" value="1"/>
</dbReference>
<dbReference type="Gene3D" id="3.40.50.300">
    <property type="entry name" value="P-loop containing nucleotide triphosphate hydrolases"/>
    <property type="match status" value="1"/>
</dbReference>
<dbReference type="InterPro" id="IPR003593">
    <property type="entry name" value="AAA+_ATPase"/>
</dbReference>
<gene>
    <name evidence="7" type="ORF">DFO77_1404</name>
</gene>
<feature type="domain" description="ABC transporter" evidence="6">
    <location>
        <begin position="3"/>
        <end position="223"/>
    </location>
</feature>
<dbReference type="PANTHER" id="PTHR42711:SF5">
    <property type="entry name" value="ABC TRANSPORTER ATP-BINDING PROTEIN NATA"/>
    <property type="match status" value="1"/>
</dbReference>
<name>A0A368UJ43_9BACT</name>
<dbReference type="PROSITE" id="PS50893">
    <property type="entry name" value="ABC_TRANSPORTER_2"/>
    <property type="match status" value="1"/>
</dbReference>